<accession>A0A9K3HNF3</accession>
<evidence type="ECO:0000313" key="1">
    <source>
        <dbReference type="EMBL" id="KAF5781435.1"/>
    </source>
</evidence>
<reference evidence="1" key="2">
    <citation type="submission" date="2020-06" db="EMBL/GenBank/DDBJ databases">
        <title>Helianthus annuus Genome sequencing and assembly Release 2.</title>
        <authorList>
            <person name="Gouzy J."/>
            <person name="Langlade N."/>
            <person name="Munos S."/>
        </authorList>
    </citation>
    <scope>NUCLEOTIDE SEQUENCE</scope>
    <source>
        <tissue evidence="1">Leaves</tissue>
    </source>
</reference>
<evidence type="ECO:0000313" key="2">
    <source>
        <dbReference type="Proteomes" id="UP000215914"/>
    </source>
</evidence>
<name>A0A9K3HNF3_HELAN</name>
<protein>
    <submittedName>
        <fullName evidence="1">Uncharacterized protein</fullName>
    </submittedName>
</protein>
<dbReference type="Proteomes" id="UP000215914">
    <property type="component" value="Unassembled WGS sequence"/>
</dbReference>
<dbReference type="AlphaFoldDB" id="A0A9K3HNF3"/>
<reference evidence="1" key="1">
    <citation type="journal article" date="2017" name="Nature">
        <title>The sunflower genome provides insights into oil metabolism, flowering and Asterid evolution.</title>
        <authorList>
            <person name="Badouin H."/>
            <person name="Gouzy J."/>
            <person name="Grassa C.J."/>
            <person name="Murat F."/>
            <person name="Staton S.E."/>
            <person name="Cottret L."/>
            <person name="Lelandais-Briere C."/>
            <person name="Owens G.L."/>
            <person name="Carrere S."/>
            <person name="Mayjonade B."/>
            <person name="Legrand L."/>
            <person name="Gill N."/>
            <person name="Kane N.C."/>
            <person name="Bowers J.E."/>
            <person name="Hubner S."/>
            <person name="Bellec A."/>
            <person name="Berard A."/>
            <person name="Berges H."/>
            <person name="Blanchet N."/>
            <person name="Boniface M.C."/>
            <person name="Brunel D."/>
            <person name="Catrice O."/>
            <person name="Chaidir N."/>
            <person name="Claudel C."/>
            <person name="Donnadieu C."/>
            <person name="Faraut T."/>
            <person name="Fievet G."/>
            <person name="Helmstetter N."/>
            <person name="King M."/>
            <person name="Knapp S.J."/>
            <person name="Lai Z."/>
            <person name="Le Paslier M.C."/>
            <person name="Lippi Y."/>
            <person name="Lorenzon L."/>
            <person name="Mandel J.R."/>
            <person name="Marage G."/>
            <person name="Marchand G."/>
            <person name="Marquand E."/>
            <person name="Bret-Mestries E."/>
            <person name="Morien E."/>
            <person name="Nambeesan S."/>
            <person name="Nguyen T."/>
            <person name="Pegot-Espagnet P."/>
            <person name="Pouilly N."/>
            <person name="Raftis F."/>
            <person name="Sallet E."/>
            <person name="Schiex T."/>
            <person name="Thomas J."/>
            <person name="Vandecasteele C."/>
            <person name="Vares D."/>
            <person name="Vear F."/>
            <person name="Vautrin S."/>
            <person name="Crespi M."/>
            <person name="Mangin B."/>
            <person name="Burke J.M."/>
            <person name="Salse J."/>
            <person name="Munos S."/>
            <person name="Vincourt P."/>
            <person name="Rieseberg L.H."/>
            <person name="Langlade N.B."/>
        </authorList>
    </citation>
    <scope>NUCLEOTIDE SEQUENCE</scope>
    <source>
        <tissue evidence="1">Leaves</tissue>
    </source>
</reference>
<gene>
    <name evidence="1" type="ORF">HanXRQr2_Chr11g0483621</name>
</gene>
<comment type="caution">
    <text evidence="1">The sequence shown here is derived from an EMBL/GenBank/DDBJ whole genome shotgun (WGS) entry which is preliminary data.</text>
</comment>
<dbReference type="Gramene" id="mRNA:HanXRQr2_Chr11g0483621">
    <property type="protein sequence ID" value="mRNA:HanXRQr2_Chr11g0483621"/>
    <property type="gene ID" value="HanXRQr2_Chr11g0483621"/>
</dbReference>
<proteinExistence type="predicted"/>
<keyword evidence="2" id="KW-1185">Reference proteome</keyword>
<sequence length="104" mass="12352">MSIVIRQFSWRTMVKQERRFMLKLLRMSAMVSPREMMTVLNMAVVQLKMLQVQVQARMDQNMNQQGRLLILRQMSHYLRANPVRTLGTYWSLHREEQVVVGKGS</sequence>
<dbReference type="EMBL" id="MNCJ02000326">
    <property type="protein sequence ID" value="KAF5781435.1"/>
    <property type="molecule type" value="Genomic_DNA"/>
</dbReference>
<organism evidence="1 2">
    <name type="scientific">Helianthus annuus</name>
    <name type="common">Common sunflower</name>
    <dbReference type="NCBI Taxonomy" id="4232"/>
    <lineage>
        <taxon>Eukaryota</taxon>
        <taxon>Viridiplantae</taxon>
        <taxon>Streptophyta</taxon>
        <taxon>Embryophyta</taxon>
        <taxon>Tracheophyta</taxon>
        <taxon>Spermatophyta</taxon>
        <taxon>Magnoliopsida</taxon>
        <taxon>eudicotyledons</taxon>
        <taxon>Gunneridae</taxon>
        <taxon>Pentapetalae</taxon>
        <taxon>asterids</taxon>
        <taxon>campanulids</taxon>
        <taxon>Asterales</taxon>
        <taxon>Asteraceae</taxon>
        <taxon>Asteroideae</taxon>
        <taxon>Heliantheae alliance</taxon>
        <taxon>Heliantheae</taxon>
        <taxon>Helianthus</taxon>
    </lineage>
</organism>